<sequence>MDTKNPSTKRKGSPLSERSAKRTSDSRSISNPMKSTPDRELLAEEAKGEEVYLDVVEDLEDEARVHSDGLEDLETPSDMSRDSPPSGRRKSLNTNTNYNSVPNGKTSQEFKITAPLADSVEWQRTIERVIKSVVSVRFAQIASFDCEPALVSEATGFVVDAEKGLIMTNRHVVGAGPFTGYAVFDNHEECDVYPIYRDPVHDFGLLRFNPNDIKYMDVVALQLRPDLAKVGVEIRVIGNDAGEKLSILSGFISRLDRNAPDYGFLSYNDFNTEYIQAAASASGGSSGSPVVNIDGYAVAIQAGGSSESSTDYFLPLYRGLRALQCIQNDEPITRGTIQVQWLLKPFDECRRLGLTSTTESTIRRAFPDGIGMLVAETVLPEGPSDGLIEEGDCLVSVNGELLTKFVRLDEILDSSVDQTVKIVIQRGGVDSEIDVRVGDLHKITPDRYVEVAGATFHNLSYQVARQYAIPVRGVFIADPAGSFRLDRDRGWILESIDDEPTPDLDTFIEVVRKVRDRQWVVTTCRNVQDIHTMSTGIAHIDRHWTGAFRMGIRNDKTGFWDFHSLGDPLPPVPLKPQSAKFTEINNTSIAKAAKLIRSFVKVTCLVPIKIDGFPRSAKVGHGLVVDAEKGLVVVGRSIVPYDLCDIVITVADSIMVPGQVIFLHPTQGWAVVSYDPSLVDAPVETAHLSSELIQRNSSTIFMGLNQNMRPLVARTTVTDISTMTVPANPTTPRYRAINIDGVTIDTVLGSQCGSGVLVNTEGVVEALWLTYLGERNNSSRDVEYHAGICTSSIIGILEKLRRDETPKLRILDVELNVLQMNQARIRGVSEEWIRKVEQANDERHQLFAVRKLVCGDTQQVLEEGDVVLSINGKTLTRVSELDVMYDHEILDVVVVRRRKEIQLKVPTVSTENLETDRIIIWCGAILHEPHHAVRQQIKKLHSGVYVSARMKGSPAYQYYIAPTYFITHVNGQATPDLTTFLQVVSSIPDNTYVRLRIVTFDNVPFASSIKSNLHYFPTMELVKDRTRPGEWKRYTYTGGVRRENLQGLIGETTGEDGSDYD</sequence>
<name>A0ACC3T7H9_LIPKO</name>
<accession>A0ACC3T7H9</accession>
<proteinExistence type="predicted"/>
<gene>
    <name evidence="1" type="ORF">V1525DRAFT_397283</name>
</gene>
<reference evidence="2" key="1">
    <citation type="journal article" date="2024" name="Front. Bioeng. Biotechnol.">
        <title>Genome-scale model development and genomic sequencing of the oleaginous clade Lipomyces.</title>
        <authorList>
            <person name="Czajka J.J."/>
            <person name="Han Y."/>
            <person name="Kim J."/>
            <person name="Mondo S.J."/>
            <person name="Hofstad B.A."/>
            <person name="Robles A."/>
            <person name="Haridas S."/>
            <person name="Riley R."/>
            <person name="LaButti K."/>
            <person name="Pangilinan J."/>
            <person name="Andreopoulos W."/>
            <person name="Lipzen A."/>
            <person name="Yan J."/>
            <person name="Wang M."/>
            <person name="Ng V."/>
            <person name="Grigoriev I.V."/>
            <person name="Spatafora J.W."/>
            <person name="Magnuson J.K."/>
            <person name="Baker S.E."/>
            <person name="Pomraning K.R."/>
        </authorList>
    </citation>
    <scope>NUCLEOTIDE SEQUENCE [LARGE SCALE GENOMIC DNA]</scope>
    <source>
        <strain evidence="2">CBS 7786</strain>
    </source>
</reference>
<dbReference type="Proteomes" id="UP001433508">
    <property type="component" value="Unassembled WGS sequence"/>
</dbReference>
<dbReference type="EMBL" id="MU971344">
    <property type="protein sequence ID" value="KAK9239670.1"/>
    <property type="molecule type" value="Genomic_DNA"/>
</dbReference>
<organism evidence="1 2">
    <name type="scientific">Lipomyces kononenkoae</name>
    <name type="common">Yeast</name>
    <dbReference type="NCBI Taxonomy" id="34357"/>
    <lineage>
        <taxon>Eukaryota</taxon>
        <taxon>Fungi</taxon>
        <taxon>Dikarya</taxon>
        <taxon>Ascomycota</taxon>
        <taxon>Saccharomycotina</taxon>
        <taxon>Lipomycetes</taxon>
        <taxon>Lipomycetales</taxon>
        <taxon>Lipomycetaceae</taxon>
        <taxon>Lipomyces</taxon>
    </lineage>
</organism>
<evidence type="ECO:0000313" key="2">
    <source>
        <dbReference type="Proteomes" id="UP001433508"/>
    </source>
</evidence>
<keyword evidence="2" id="KW-1185">Reference proteome</keyword>
<protein>
    <submittedName>
        <fullName evidence="1">Trypsin-like cysteine/serine peptidase domain-containing protein</fullName>
    </submittedName>
</protein>
<evidence type="ECO:0000313" key="1">
    <source>
        <dbReference type="EMBL" id="KAK9239670.1"/>
    </source>
</evidence>
<comment type="caution">
    <text evidence="1">The sequence shown here is derived from an EMBL/GenBank/DDBJ whole genome shotgun (WGS) entry which is preliminary data.</text>
</comment>